<dbReference type="RefSeq" id="WP_166661459.1">
    <property type="nucleotide sequence ID" value="NZ_BOMD01000048.1"/>
</dbReference>
<accession>A0A4R6JEF3</accession>
<dbReference type="AlphaFoldDB" id="A0A4R6JEF3"/>
<reference evidence="2 3" key="1">
    <citation type="submission" date="2019-03" db="EMBL/GenBank/DDBJ databases">
        <title>Sequencing the genomes of 1000 actinobacteria strains.</title>
        <authorList>
            <person name="Klenk H.-P."/>
        </authorList>
    </citation>
    <scope>NUCLEOTIDE SEQUENCE [LARGE SCALE GENOMIC DNA]</scope>
    <source>
        <strain evidence="2 3">DSM 43805</strain>
    </source>
</reference>
<keyword evidence="1" id="KW-1133">Transmembrane helix</keyword>
<protein>
    <submittedName>
        <fullName evidence="2">Uncharacterized protein</fullName>
    </submittedName>
</protein>
<evidence type="ECO:0000313" key="3">
    <source>
        <dbReference type="Proteomes" id="UP000294901"/>
    </source>
</evidence>
<name>A0A4R6JEF3_9ACTN</name>
<keyword evidence="3" id="KW-1185">Reference proteome</keyword>
<keyword evidence="1" id="KW-0812">Transmembrane</keyword>
<feature type="transmembrane region" description="Helical" evidence="1">
    <location>
        <begin position="39"/>
        <end position="60"/>
    </location>
</feature>
<proteinExistence type="predicted"/>
<sequence>MPDVEDVLRNLTVAPGRDGPEVVAADVARGRRALHRRRFAAAGGLAAVVAAAAVGVGVVAGPTSPDRLSLVSYTGQQPVGFQVSTVPEGWKVVSSDPSAFVVEPPGSGGEPGDPGAPLSLDGRISVTLQGLSKLPAESPVTKVDVNGREGRLGHPLEAEGKLSATRWLFFPDASGRQVQVRVPESVKLSDAQVVDFAEGITVTRDAAEIGG</sequence>
<evidence type="ECO:0000256" key="1">
    <source>
        <dbReference type="SAM" id="Phobius"/>
    </source>
</evidence>
<organism evidence="2 3">
    <name type="scientific">Paractinoplanes brasiliensis</name>
    <dbReference type="NCBI Taxonomy" id="52695"/>
    <lineage>
        <taxon>Bacteria</taxon>
        <taxon>Bacillati</taxon>
        <taxon>Actinomycetota</taxon>
        <taxon>Actinomycetes</taxon>
        <taxon>Micromonosporales</taxon>
        <taxon>Micromonosporaceae</taxon>
        <taxon>Paractinoplanes</taxon>
    </lineage>
</organism>
<dbReference type="Proteomes" id="UP000294901">
    <property type="component" value="Unassembled WGS sequence"/>
</dbReference>
<gene>
    <name evidence="2" type="ORF">C8E87_8436</name>
</gene>
<evidence type="ECO:0000313" key="2">
    <source>
        <dbReference type="EMBL" id="TDO32956.1"/>
    </source>
</evidence>
<comment type="caution">
    <text evidence="2">The sequence shown here is derived from an EMBL/GenBank/DDBJ whole genome shotgun (WGS) entry which is preliminary data.</text>
</comment>
<dbReference type="EMBL" id="SNWR01000002">
    <property type="protein sequence ID" value="TDO32956.1"/>
    <property type="molecule type" value="Genomic_DNA"/>
</dbReference>
<keyword evidence="1" id="KW-0472">Membrane</keyword>